<reference evidence="1" key="1">
    <citation type="journal article" date="2020" name="Stud. Mycol.">
        <title>101 Dothideomycetes genomes: a test case for predicting lifestyles and emergence of pathogens.</title>
        <authorList>
            <person name="Haridas S."/>
            <person name="Albert R."/>
            <person name="Binder M."/>
            <person name="Bloem J."/>
            <person name="Labutti K."/>
            <person name="Salamov A."/>
            <person name="Andreopoulos B."/>
            <person name="Baker S."/>
            <person name="Barry K."/>
            <person name="Bills G."/>
            <person name="Bluhm B."/>
            <person name="Cannon C."/>
            <person name="Castanera R."/>
            <person name="Culley D."/>
            <person name="Daum C."/>
            <person name="Ezra D."/>
            <person name="Gonzalez J."/>
            <person name="Henrissat B."/>
            <person name="Kuo A."/>
            <person name="Liang C."/>
            <person name="Lipzen A."/>
            <person name="Lutzoni F."/>
            <person name="Magnuson J."/>
            <person name="Mondo S."/>
            <person name="Nolan M."/>
            <person name="Ohm R."/>
            <person name="Pangilinan J."/>
            <person name="Park H.-J."/>
            <person name="Ramirez L."/>
            <person name="Alfaro M."/>
            <person name="Sun H."/>
            <person name="Tritt A."/>
            <person name="Yoshinaga Y."/>
            <person name="Zwiers L.-H."/>
            <person name="Turgeon B."/>
            <person name="Goodwin S."/>
            <person name="Spatafora J."/>
            <person name="Crous P."/>
            <person name="Grigoriev I."/>
        </authorList>
    </citation>
    <scope>NUCLEOTIDE SEQUENCE</scope>
    <source>
        <strain evidence="1">CBS 207.26</strain>
    </source>
</reference>
<organism evidence="1 2">
    <name type="scientific">Zopfia rhizophila CBS 207.26</name>
    <dbReference type="NCBI Taxonomy" id="1314779"/>
    <lineage>
        <taxon>Eukaryota</taxon>
        <taxon>Fungi</taxon>
        <taxon>Dikarya</taxon>
        <taxon>Ascomycota</taxon>
        <taxon>Pezizomycotina</taxon>
        <taxon>Dothideomycetes</taxon>
        <taxon>Dothideomycetes incertae sedis</taxon>
        <taxon>Zopfiaceae</taxon>
        <taxon>Zopfia</taxon>
    </lineage>
</organism>
<name>A0A6A6DYZ1_9PEZI</name>
<proteinExistence type="predicted"/>
<evidence type="ECO:0000313" key="1">
    <source>
        <dbReference type="EMBL" id="KAF2184784.1"/>
    </source>
</evidence>
<keyword evidence="2" id="KW-1185">Reference proteome</keyword>
<evidence type="ECO:0000313" key="2">
    <source>
        <dbReference type="Proteomes" id="UP000800200"/>
    </source>
</evidence>
<protein>
    <recommendedName>
        <fullName evidence="3">Transposase Tc1-like domain-containing protein</fullName>
    </recommendedName>
</protein>
<accession>A0A6A6DYZ1</accession>
<dbReference type="Proteomes" id="UP000800200">
    <property type="component" value="Unassembled WGS sequence"/>
</dbReference>
<dbReference type="AlphaFoldDB" id="A0A6A6DYZ1"/>
<sequence length="62" mass="7514">RKPFKEIALLEGISTYKRSLYRAFEKEGYFCCIVTEKSLITPKQREARLKWAYSYLEWTLEM</sequence>
<gene>
    <name evidence="1" type="ORF">K469DRAFT_780289</name>
</gene>
<dbReference type="EMBL" id="ML994636">
    <property type="protein sequence ID" value="KAF2184784.1"/>
    <property type="molecule type" value="Genomic_DNA"/>
</dbReference>
<evidence type="ECO:0008006" key="3">
    <source>
        <dbReference type="Google" id="ProtNLM"/>
    </source>
</evidence>
<feature type="non-terminal residue" evidence="1">
    <location>
        <position position="1"/>
    </location>
</feature>